<dbReference type="Pfam" id="PF04586">
    <property type="entry name" value="Peptidase_S78"/>
    <property type="match status" value="1"/>
</dbReference>
<evidence type="ECO:0000256" key="5">
    <source>
        <dbReference type="SAM" id="MobiDB-lite"/>
    </source>
</evidence>
<evidence type="ECO:0000259" key="7">
    <source>
        <dbReference type="Pfam" id="PF05065"/>
    </source>
</evidence>
<dbReference type="InterPro" id="IPR054612">
    <property type="entry name" value="Phage_capsid-like_C"/>
</dbReference>
<keyword evidence="2" id="KW-1188">Viral release from host cell</keyword>
<keyword evidence="9" id="KW-1185">Reference proteome</keyword>
<evidence type="ECO:0000259" key="6">
    <source>
        <dbReference type="Pfam" id="PF04586"/>
    </source>
</evidence>
<keyword evidence="4" id="KW-0378">Hydrolase</keyword>
<dbReference type="Proteomes" id="UP001058514">
    <property type="component" value="Chromosome"/>
</dbReference>
<dbReference type="Gene3D" id="3.30.2320.10">
    <property type="entry name" value="hypothetical protein PF0899 domain"/>
    <property type="match status" value="1"/>
</dbReference>
<protein>
    <submittedName>
        <fullName evidence="8">Phage major capsid protein</fullName>
    </submittedName>
</protein>
<gene>
    <name evidence="8" type="ORF">K3718_10840</name>
</gene>
<evidence type="ECO:0000256" key="1">
    <source>
        <dbReference type="ARBA" id="ARBA00004328"/>
    </source>
</evidence>
<dbReference type="SUPFAM" id="SSF56563">
    <property type="entry name" value="Major capsid protein gp5"/>
    <property type="match status" value="1"/>
</dbReference>
<dbReference type="Gene3D" id="3.30.2400.10">
    <property type="entry name" value="Major capsid protein gp5"/>
    <property type="match status" value="1"/>
</dbReference>
<dbReference type="InterPro" id="IPR054613">
    <property type="entry name" value="Peptidase_S78_dom"/>
</dbReference>
<evidence type="ECO:0000256" key="2">
    <source>
        <dbReference type="ARBA" id="ARBA00022612"/>
    </source>
</evidence>
<dbReference type="NCBIfam" id="TIGR01554">
    <property type="entry name" value="major_cap_HK97"/>
    <property type="match status" value="1"/>
</dbReference>
<comment type="subcellular location">
    <subcellularLocation>
        <location evidence="1">Virion</location>
    </subcellularLocation>
</comment>
<feature type="domain" description="Prohead serine protease" evidence="6">
    <location>
        <begin position="22"/>
        <end position="143"/>
    </location>
</feature>
<evidence type="ECO:0000313" key="9">
    <source>
        <dbReference type="Proteomes" id="UP001058514"/>
    </source>
</evidence>
<proteinExistence type="predicted"/>
<sequence length="518" mass="55793">MTDRIEIKAALAVTDDAGTVSGVAWPFSPDSVGDVIQKGAFSFPASLPICMEHDQGQVVGIWEDFTETERGLEVKGRLFVEGITPAQKAHRHLKAGAITGLSIGFKHGGFEQRPEGGRIFKAVTVTEISLCKRPVHPAARVTEVKANPQTPITLKETPNVENEEIENEQKAVTPANDTPQVPQVDTKAFNEIKARLDRLEAKGNRPLITGPANPVMGGDEVKVFTHYLSTGEKKSLTTASDTANHILAPEDVSGEFIRNLVEYSPIRAIADVRTTGAANIILPKRTGITNAAWVGETDARIGSQPTFDQSEIAVKEIATFVDMSLQLAEDSANVLSEVNLALAEDFGQKENVSFVSGNTALEPAGFMVNANITATVATAAAAISPDELIALMYALPATYRNAGTWVMNGQTLAALRTLKDGNGNYLWQPSYQAGQPETILGRPVVEAVDMADIGASAEPIIFGDFKRGYRIYDRLSLAVLADPYTQRANGLMRYHARRRVGAGVVRPDAFRKLTMAAA</sequence>
<name>A0ABY5WF52_9RHOB</name>
<evidence type="ECO:0000313" key="8">
    <source>
        <dbReference type="EMBL" id="UWQ40069.1"/>
    </source>
</evidence>
<dbReference type="RefSeq" id="WP_259963556.1">
    <property type="nucleotide sequence ID" value="NZ_CP081051.1"/>
</dbReference>
<accession>A0ABY5WF52</accession>
<dbReference type="Pfam" id="PF05065">
    <property type="entry name" value="Phage_capsid"/>
    <property type="match status" value="1"/>
</dbReference>
<dbReference type="EMBL" id="CP081051">
    <property type="protein sequence ID" value="UWQ40069.1"/>
    <property type="molecule type" value="Genomic_DNA"/>
</dbReference>
<organism evidence="8 9">
    <name type="scientific">Leisingera aquaemixtae</name>
    <dbReference type="NCBI Taxonomy" id="1396826"/>
    <lineage>
        <taxon>Bacteria</taxon>
        <taxon>Pseudomonadati</taxon>
        <taxon>Pseudomonadota</taxon>
        <taxon>Alphaproteobacteria</taxon>
        <taxon>Rhodobacterales</taxon>
        <taxon>Roseobacteraceae</taxon>
        <taxon>Leisingera</taxon>
    </lineage>
</organism>
<dbReference type="InterPro" id="IPR024455">
    <property type="entry name" value="Phage_capsid"/>
</dbReference>
<reference evidence="8" key="1">
    <citation type="submission" date="2021-08" db="EMBL/GenBank/DDBJ databases">
        <authorList>
            <person name="Nwanade C."/>
            <person name="Wang M."/>
            <person name="Masoudi A."/>
            <person name="Yu Z."/>
            <person name="Liu J."/>
        </authorList>
    </citation>
    <scope>NUCLEOTIDE SEQUENCE</scope>
    <source>
        <strain evidence="8">S166</strain>
    </source>
</reference>
<keyword evidence="3" id="KW-0645">Protease</keyword>
<feature type="domain" description="Phage capsid-like C-terminal" evidence="7">
    <location>
        <begin position="246"/>
        <end position="514"/>
    </location>
</feature>
<evidence type="ECO:0000256" key="3">
    <source>
        <dbReference type="ARBA" id="ARBA00022670"/>
    </source>
</evidence>
<evidence type="ECO:0000256" key="4">
    <source>
        <dbReference type="ARBA" id="ARBA00022801"/>
    </source>
</evidence>
<feature type="region of interest" description="Disordered" evidence="5">
    <location>
        <begin position="160"/>
        <end position="182"/>
    </location>
</feature>